<keyword evidence="2" id="KW-1185">Reference proteome</keyword>
<comment type="caution">
    <text evidence="1">The sequence shown here is derived from an EMBL/GenBank/DDBJ whole genome shotgun (WGS) entry which is preliminary data.</text>
</comment>
<sequence length="295" mass="32394">MGMLTGDSAAAALGLAGFCLENGLGLGRGLHEPSFEAISIGEDLFSSGTELLVKVVCVLHSRLVPMEQCWQAISILQNAETSWSTWLWSFIYPSPAPSLWLAKIKPAMHVHGGRVPKAVWLLAMEKLQGESLAAPPSTVGAMSPVLALLESLSACAIVHADLRNGNLIKDRTNQLHVIDFDSLVQVSLAPMRDELIRDHRQAQHPLTLPLSQSDMACILHTMWQLAMLDWPNRPSPDGSLPEDIAAYLTLGRRKELQLFQWAFALESQSRVGLTWDELRRAVQAVEAVPQWGRGV</sequence>
<organism evidence="1 2">
    <name type="scientific">Symbiodinium natans</name>
    <dbReference type="NCBI Taxonomy" id="878477"/>
    <lineage>
        <taxon>Eukaryota</taxon>
        <taxon>Sar</taxon>
        <taxon>Alveolata</taxon>
        <taxon>Dinophyceae</taxon>
        <taxon>Suessiales</taxon>
        <taxon>Symbiodiniaceae</taxon>
        <taxon>Symbiodinium</taxon>
    </lineage>
</organism>
<reference evidence="1" key="1">
    <citation type="submission" date="2021-02" db="EMBL/GenBank/DDBJ databases">
        <authorList>
            <person name="Dougan E. K."/>
            <person name="Rhodes N."/>
            <person name="Thang M."/>
            <person name="Chan C."/>
        </authorList>
    </citation>
    <scope>NUCLEOTIDE SEQUENCE</scope>
</reference>
<evidence type="ECO:0000313" key="1">
    <source>
        <dbReference type="EMBL" id="CAE7557576.1"/>
    </source>
</evidence>
<name>A0A812TZ58_9DINO</name>
<dbReference type="Proteomes" id="UP000604046">
    <property type="component" value="Unassembled WGS sequence"/>
</dbReference>
<dbReference type="EMBL" id="CAJNDS010002656">
    <property type="protein sequence ID" value="CAE7557576.1"/>
    <property type="molecule type" value="Genomic_DNA"/>
</dbReference>
<dbReference type="Gene3D" id="1.10.510.10">
    <property type="entry name" value="Transferase(Phosphotransferase) domain 1"/>
    <property type="match status" value="1"/>
</dbReference>
<dbReference type="AlphaFoldDB" id="A0A812TZ58"/>
<dbReference type="SUPFAM" id="SSF56112">
    <property type="entry name" value="Protein kinase-like (PK-like)"/>
    <property type="match status" value="1"/>
</dbReference>
<accession>A0A812TZ58</accession>
<evidence type="ECO:0008006" key="3">
    <source>
        <dbReference type="Google" id="ProtNLM"/>
    </source>
</evidence>
<dbReference type="InterPro" id="IPR011009">
    <property type="entry name" value="Kinase-like_dom_sf"/>
</dbReference>
<evidence type="ECO:0000313" key="2">
    <source>
        <dbReference type="Proteomes" id="UP000604046"/>
    </source>
</evidence>
<gene>
    <name evidence="1" type="ORF">SNAT2548_LOCUS31373</name>
</gene>
<protein>
    <recommendedName>
        <fullName evidence="3">Protein kinase domain-containing protein</fullName>
    </recommendedName>
</protein>
<proteinExistence type="predicted"/>